<keyword evidence="3" id="KW-1185">Reference proteome</keyword>
<organism evidence="2 3">
    <name type="scientific">Phakopsora pachyrhizi</name>
    <name type="common">Asian soybean rust disease fungus</name>
    <dbReference type="NCBI Taxonomy" id="170000"/>
    <lineage>
        <taxon>Eukaryota</taxon>
        <taxon>Fungi</taxon>
        <taxon>Dikarya</taxon>
        <taxon>Basidiomycota</taxon>
        <taxon>Pucciniomycotina</taxon>
        <taxon>Pucciniomycetes</taxon>
        <taxon>Pucciniales</taxon>
        <taxon>Phakopsoraceae</taxon>
        <taxon>Phakopsora</taxon>
    </lineage>
</organism>
<evidence type="ECO:0000256" key="1">
    <source>
        <dbReference type="SAM" id="MobiDB-lite"/>
    </source>
</evidence>
<reference evidence="2" key="1">
    <citation type="submission" date="2022-06" db="EMBL/GenBank/DDBJ databases">
        <authorList>
            <consortium name="SYNGENTA / RWTH Aachen University"/>
        </authorList>
    </citation>
    <scope>NUCLEOTIDE SEQUENCE</scope>
</reference>
<accession>A0AAV0AEL0</accession>
<feature type="region of interest" description="Disordered" evidence="1">
    <location>
        <begin position="53"/>
        <end position="79"/>
    </location>
</feature>
<feature type="region of interest" description="Disordered" evidence="1">
    <location>
        <begin position="128"/>
        <end position="147"/>
    </location>
</feature>
<dbReference type="EMBL" id="CALTRL010000028">
    <property type="protein sequence ID" value="CAH7666044.1"/>
    <property type="molecule type" value="Genomic_DNA"/>
</dbReference>
<dbReference type="AlphaFoldDB" id="A0AAV0AEL0"/>
<dbReference type="Proteomes" id="UP001153365">
    <property type="component" value="Unassembled WGS sequence"/>
</dbReference>
<gene>
    <name evidence="2" type="ORF">PPACK8108_LOCUS360</name>
</gene>
<comment type="caution">
    <text evidence="2">The sequence shown here is derived from an EMBL/GenBank/DDBJ whole genome shotgun (WGS) entry which is preliminary data.</text>
</comment>
<proteinExistence type="predicted"/>
<evidence type="ECO:0000313" key="3">
    <source>
        <dbReference type="Proteomes" id="UP001153365"/>
    </source>
</evidence>
<evidence type="ECO:0000313" key="2">
    <source>
        <dbReference type="EMBL" id="CAH7666044.1"/>
    </source>
</evidence>
<name>A0AAV0AEL0_PHAPC</name>
<protein>
    <submittedName>
        <fullName evidence="2">Uncharacterized protein</fullName>
    </submittedName>
</protein>
<sequence length="271" mass="30968">MPKFKLHFMEEELLEMNKVLRKDRSRSVMLLRDFKDYLQDTIRVIPQTKIISQLDNDKDEEEKEGVDSQTGGSSDEAEAMRRELKRKAYQLQYGNNKNQNGKNLQARTTNTPGLESYRYYQEMSRVVEAQQKRSAPSDGGASDESRKVWWKEDGVDGGIGQYCDSSNSIELSSDSRGVIFEGCQSYLKLLTEQVKVWGYLWRYGYGQWGMEMRLLAQSAGLGQKLAQSGDWCTAEMPLWTDLFLRVMEDGCDGESKAAAVQQQRTVEDSVS</sequence>